<keyword evidence="5 9" id="KW-0949">S-adenosyl-L-methionine</keyword>
<dbReference type="SMART" id="SM00298">
    <property type="entry name" value="CHROMO"/>
    <property type="match status" value="1"/>
</dbReference>
<dbReference type="AlphaFoldDB" id="A0A835HHJ2"/>
<dbReference type="GO" id="GO:0003682">
    <property type="term" value="F:chromatin binding"/>
    <property type="evidence" value="ECO:0007669"/>
    <property type="project" value="InterPro"/>
</dbReference>
<dbReference type="GO" id="GO:0003886">
    <property type="term" value="F:DNA (cytosine-5-)-methyltransferase activity"/>
    <property type="evidence" value="ECO:0007669"/>
    <property type="project" value="UniProtKB-EC"/>
</dbReference>
<organism evidence="13 14">
    <name type="scientific">Coptis chinensis</name>
    <dbReference type="NCBI Taxonomy" id="261450"/>
    <lineage>
        <taxon>Eukaryota</taxon>
        <taxon>Viridiplantae</taxon>
        <taxon>Streptophyta</taxon>
        <taxon>Embryophyta</taxon>
        <taxon>Tracheophyta</taxon>
        <taxon>Spermatophyta</taxon>
        <taxon>Magnoliopsida</taxon>
        <taxon>Ranunculales</taxon>
        <taxon>Ranunculaceae</taxon>
        <taxon>Coptidoideae</taxon>
        <taxon>Coptis</taxon>
    </lineage>
</organism>
<keyword evidence="6" id="KW-0238">DNA-binding</keyword>
<feature type="domain" description="Chromo" evidence="11">
    <location>
        <begin position="427"/>
        <end position="483"/>
    </location>
</feature>
<evidence type="ECO:0000256" key="4">
    <source>
        <dbReference type="ARBA" id="ARBA00022679"/>
    </source>
</evidence>
<gene>
    <name evidence="13" type="ORF">IFM89_001752</name>
</gene>
<dbReference type="SUPFAM" id="SSF54160">
    <property type="entry name" value="Chromo domain-like"/>
    <property type="match status" value="1"/>
</dbReference>
<dbReference type="PROSITE" id="PS00598">
    <property type="entry name" value="CHROMO_1"/>
    <property type="match status" value="1"/>
</dbReference>
<protein>
    <recommendedName>
        <fullName evidence="2">DNA (cytosine-5-)-methyltransferase</fullName>
        <ecNumber evidence="2">2.1.1.37</ecNumber>
    </recommendedName>
</protein>
<dbReference type="InterPro" id="IPR050390">
    <property type="entry name" value="C5-Methyltransferase"/>
</dbReference>
<dbReference type="GO" id="GO:0005634">
    <property type="term" value="C:nucleus"/>
    <property type="evidence" value="ECO:0007669"/>
    <property type="project" value="UniProtKB-SubCell"/>
</dbReference>
<dbReference type="Gene3D" id="2.30.30.490">
    <property type="match status" value="1"/>
</dbReference>
<evidence type="ECO:0000256" key="6">
    <source>
        <dbReference type="ARBA" id="ARBA00023125"/>
    </source>
</evidence>
<evidence type="ECO:0000256" key="1">
    <source>
        <dbReference type="ARBA" id="ARBA00004123"/>
    </source>
</evidence>
<dbReference type="PANTHER" id="PTHR10629:SF50">
    <property type="entry name" value="DNA (CYTOSINE-5)-METHYLTRANSFERASE CMT3"/>
    <property type="match status" value="1"/>
</dbReference>
<dbReference type="EC" id="2.1.1.37" evidence="2"/>
<evidence type="ECO:0000259" key="12">
    <source>
        <dbReference type="PROSITE" id="PS51038"/>
    </source>
</evidence>
<dbReference type="EMBL" id="JADFTS010000006">
    <property type="protein sequence ID" value="KAF9599806.1"/>
    <property type="molecule type" value="Genomic_DNA"/>
</dbReference>
<dbReference type="PROSITE" id="PS50013">
    <property type="entry name" value="CHROMO_2"/>
    <property type="match status" value="1"/>
</dbReference>
<dbReference type="InterPro" id="IPR023780">
    <property type="entry name" value="Chromo_domain"/>
</dbReference>
<sequence length="890" mass="100740">MEPLPPPPSSSSSSSKRELRPRKDKQIEEDKFIDEPILRKPKTSRYKRNAEQQASTSSSPPPQKKKRDVLDPDCKFVGDPIPDDEARRRWPHRYDEQLMKIAKIKNAEREARIEAKLRRSKKKEVDEEEDEEDEVLFAVAHYQQAQIDTDDFVNLGDDVHVEADEGRDPFIGRILEFFRTTDGRAVFTVQWFYRALDTIINKANASLVDCKRVFISDVKNDNPLDCILSRITVLKVPPNVWFCRVDLVAKKAAIPPCDFYYDMSYSLPYSAFSNIPTETIRVGSETSSITCDGGSSGETSETKFNSEKYFLGGHHEKSETTLLDLYSGCGAMSTGLCLGASFSGVNLVTRWAVDFNEYACESLRLNHPETQVRNETAENFLSLLKEWRKLCEKFNLLGCERSQRQEVLLIPNDGDDDTAPANPSKEFEVERLVQVCFGDPNNNKKAGVHFKVRWKGYGSSYDSWEPLSGLNKCKERIQDFVKRGYNSRILPLPGDVDVICGGPPCQGASGFNRFRNKARPLDDEKNRQLVVFMDIVEYLKPRCLLMENVVDIFKFSDGFLGRYAMGRIVSMDYQARMGMMAAGTYGLPQFRGRAFLWGARPSERNVVAYEENTPTDLKKALLLGDAISDLPPITNVESQDEMPYKVAAQTEYQKYIRSSRNGEYVLPFLKLLACRSHYPIFIKSCGIAVFVGLESSSSNARLYDHRPLKLNQDDYERVCLVPKSKGANFRNLAGVIVRNNKVEIDDSIPRVYLSSGKPLVPDYAITFCDGTSSKPFGRLWWDDIVPTVVTRAEPHNQVIMHPEQDRVLSIRENARIQGFPDYYKLFGSIKERYMQVGNAVAIPVSRALGFALGLALQGICDDQPLCTLPANFSSFEPISSIEVDEVDPLE</sequence>
<dbReference type="PRINTS" id="PR00105">
    <property type="entry name" value="C5METTRFRASE"/>
</dbReference>
<evidence type="ECO:0000313" key="13">
    <source>
        <dbReference type="EMBL" id="KAF9599806.1"/>
    </source>
</evidence>
<dbReference type="InterPro" id="IPR043151">
    <property type="entry name" value="BAH_sf"/>
</dbReference>
<dbReference type="OrthoDB" id="5376140at2759"/>
<dbReference type="Pfam" id="PF01426">
    <property type="entry name" value="BAH"/>
    <property type="match status" value="1"/>
</dbReference>
<evidence type="ECO:0000256" key="8">
    <source>
        <dbReference type="ARBA" id="ARBA00047422"/>
    </source>
</evidence>
<dbReference type="InterPro" id="IPR029063">
    <property type="entry name" value="SAM-dependent_MTases_sf"/>
</dbReference>
<accession>A0A835HHJ2</accession>
<dbReference type="SMART" id="SM00439">
    <property type="entry name" value="BAH"/>
    <property type="match status" value="1"/>
</dbReference>
<name>A0A835HHJ2_9MAGN</name>
<keyword evidence="7" id="KW-0539">Nucleus</keyword>
<feature type="domain" description="BAH" evidence="12">
    <location>
        <begin position="151"/>
        <end position="276"/>
    </location>
</feature>
<dbReference type="InterPro" id="IPR016197">
    <property type="entry name" value="Chromo-like_dom_sf"/>
</dbReference>
<dbReference type="InterPro" id="IPR001025">
    <property type="entry name" value="BAH_dom"/>
</dbReference>
<dbReference type="InterPro" id="IPR000953">
    <property type="entry name" value="Chromo/chromo_shadow_dom"/>
</dbReference>
<dbReference type="InterPro" id="IPR001525">
    <property type="entry name" value="C5_MeTfrase"/>
</dbReference>
<dbReference type="GO" id="GO:0032259">
    <property type="term" value="P:methylation"/>
    <property type="evidence" value="ECO:0007669"/>
    <property type="project" value="UniProtKB-KW"/>
</dbReference>
<evidence type="ECO:0000256" key="10">
    <source>
        <dbReference type="SAM" id="MobiDB-lite"/>
    </source>
</evidence>
<evidence type="ECO:0000313" key="14">
    <source>
        <dbReference type="Proteomes" id="UP000631114"/>
    </source>
</evidence>
<dbReference type="PANTHER" id="PTHR10629">
    <property type="entry name" value="CYTOSINE-SPECIFIC METHYLTRANSFERASE"/>
    <property type="match status" value="1"/>
</dbReference>
<feature type="active site" evidence="9">
    <location>
        <position position="505"/>
    </location>
</feature>
<dbReference type="PROSITE" id="PS51038">
    <property type="entry name" value="BAH"/>
    <property type="match status" value="1"/>
</dbReference>
<reference evidence="13 14" key="1">
    <citation type="submission" date="2020-10" db="EMBL/GenBank/DDBJ databases">
        <title>The Coptis chinensis genome and diversification of protoberbering-type alkaloids.</title>
        <authorList>
            <person name="Wang B."/>
            <person name="Shu S."/>
            <person name="Song C."/>
            <person name="Liu Y."/>
        </authorList>
    </citation>
    <scope>NUCLEOTIDE SEQUENCE [LARGE SCALE GENOMIC DNA]</scope>
    <source>
        <strain evidence="13">HL-2020</strain>
        <tissue evidence="13">Leaf</tissue>
    </source>
</reference>
<evidence type="ECO:0000256" key="9">
    <source>
        <dbReference type="PROSITE-ProRule" id="PRU01016"/>
    </source>
</evidence>
<keyword evidence="14" id="KW-1185">Reference proteome</keyword>
<dbReference type="GO" id="GO:0044027">
    <property type="term" value="P:negative regulation of gene expression via chromosomal CpG island methylation"/>
    <property type="evidence" value="ECO:0007669"/>
    <property type="project" value="TreeGrafter"/>
</dbReference>
<evidence type="ECO:0000256" key="3">
    <source>
        <dbReference type="ARBA" id="ARBA00022603"/>
    </source>
</evidence>
<dbReference type="GO" id="GO:0003677">
    <property type="term" value="F:DNA binding"/>
    <property type="evidence" value="ECO:0007669"/>
    <property type="project" value="UniProtKB-KW"/>
</dbReference>
<comment type="subcellular location">
    <subcellularLocation>
        <location evidence="1">Nucleus</location>
    </subcellularLocation>
</comment>
<evidence type="ECO:0000256" key="5">
    <source>
        <dbReference type="ARBA" id="ARBA00022691"/>
    </source>
</evidence>
<comment type="caution">
    <text evidence="13">The sequence shown here is derived from an EMBL/GenBank/DDBJ whole genome shotgun (WGS) entry which is preliminary data.</text>
</comment>
<comment type="catalytic activity">
    <reaction evidence="8">
        <text>a 2'-deoxycytidine in DNA + S-adenosyl-L-methionine = a 5-methyl-2'-deoxycytidine in DNA + S-adenosyl-L-homocysteine + H(+)</text>
        <dbReference type="Rhea" id="RHEA:13681"/>
        <dbReference type="Rhea" id="RHEA-COMP:11369"/>
        <dbReference type="Rhea" id="RHEA-COMP:11370"/>
        <dbReference type="ChEBI" id="CHEBI:15378"/>
        <dbReference type="ChEBI" id="CHEBI:57856"/>
        <dbReference type="ChEBI" id="CHEBI:59789"/>
        <dbReference type="ChEBI" id="CHEBI:85452"/>
        <dbReference type="ChEBI" id="CHEBI:85454"/>
        <dbReference type="EC" id="2.1.1.37"/>
    </reaction>
</comment>
<keyword evidence="3 9" id="KW-0489">Methyltransferase</keyword>
<evidence type="ECO:0000256" key="7">
    <source>
        <dbReference type="ARBA" id="ARBA00023242"/>
    </source>
</evidence>
<dbReference type="Gene3D" id="3.40.50.150">
    <property type="entry name" value="Vaccinia Virus protein VP39"/>
    <property type="match status" value="1"/>
</dbReference>
<dbReference type="Pfam" id="PF00145">
    <property type="entry name" value="DNA_methylase"/>
    <property type="match status" value="1"/>
</dbReference>
<dbReference type="PROSITE" id="PS51679">
    <property type="entry name" value="SAM_MT_C5"/>
    <property type="match status" value="1"/>
</dbReference>
<dbReference type="InterPro" id="IPR023779">
    <property type="entry name" value="Chromodomain_CS"/>
</dbReference>
<feature type="region of interest" description="Disordered" evidence="10">
    <location>
        <begin position="1"/>
        <end position="86"/>
    </location>
</feature>
<proteinExistence type="inferred from homology"/>
<dbReference type="Pfam" id="PF00385">
    <property type="entry name" value="Chromo"/>
    <property type="match status" value="1"/>
</dbReference>
<comment type="similarity">
    <text evidence="9">Belongs to the class I-like SAM-binding methyltransferase superfamily. C5-methyltransferase family.</text>
</comment>
<evidence type="ECO:0000259" key="11">
    <source>
        <dbReference type="PROSITE" id="PS50013"/>
    </source>
</evidence>
<evidence type="ECO:0000256" key="2">
    <source>
        <dbReference type="ARBA" id="ARBA00011975"/>
    </source>
</evidence>
<dbReference type="SUPFAM" id="SSF53335">
    <property type="entry name" value="S-adenosyl-L-methionine-dependent methyltransferases"/>
    <property type="match status" value="1"/>
</dbReference>
<dbReference type="Gene3D" id="3.90.120.10">
    <property type="entry name" value="DNA Methylase, subunit A, domain 2"/>
    <property type="match status" value="1"/>
</dbReference>
<feature type="compositionally biased region" description="Basic and acidic residues" evidence="10">
    <location>
        <begin position="24"/>
        <end position="38"/>
    </location>
</feature>
<dbReference type="Proteomes" id="UP000631114">
    <property type="component" value="Unassembled WGS sequence"/>
</dbReference>
<dbReference type="CDD" id="cd18635">
    <property type="entry name" value="CD_CMT3_like"/>
    <property type="match status" value="1"/>
</dbReference>
<keyword evidence="4 9" id="KW-0808">Transferase</keyword>